<dbReference type="Proteomes" id="UP000028181">
    <property type="component" value="Plasmid pHAMBI540a"/>
</dbReference>
<dbReference type="EMBL" id="HG938354">
    <property type="protein sequence ID" value="CDN50962.1"/>
    <property type="molecule type" value="Genomic_DNA"/>
</dbReference>
<evidence type="ECO:0000313" key="3">
    <source>
        <dbReference type="Proteomes" id="UP000028181"/>
    </source>
</evidence>
<dbReference type="HOGENOM" id="CLU_2143187_0_0_5"/>
<feature type="compositionally biased region" description="Basic and acidic residues" evidence="1">
    <location>
        <begin position="64"/>
        <end position="76"/>
    </location>
</feature>
<reference evidence="3" key="1">
    <citation type="journal article" date="2014" name="BMC Genomics">
        <title>Genome sequencing of two Neorhizobium galegae strains reveals a noeT gene responsible for the unusual acetylation of the nodulation factors.</title>
        <authorList>
            <person name="Osterman J."/>
            <person name="Marsh J."/>
            <person name="Laine P.K."/>
            <person name="Zeng Z."/>
            <person name="Alatalo E."/>
            <person name="Sullivan J.T."/>
            <person name="Young J.P."/>
            <person name="Thomas-Oates J."/>
            <person name="Paulin L."/>
            <person name="Lindstrom K."/>
        </authorList>
    </citation>
    <scope>NUCLEOTIDE SEQUENCE [LARGE SCALE GENOMIC DNA]</scope>
    <source>
        <strain evidence="3">HAMBI 540</strain>
    </source>
</reference>
<protein>
    <submittedName>
        <fullName evidence="2">Uncharacterized protein</fullName>
    </submittedName>
</protein>
<evidence type="ECO:0000313" key="2">
    <source>
        <dbReference type="EMBL" id="CDN50962.1"/>
    </source>
</evidence>
<dbReference type="KEGG" id="ngg:RG540_PA02840"/>
<accession>A0A068SXJ3</accession>
<feature type="region of interest" description="Disordered" evidence="1">
    <location>
        <begin position="57"/>
        <end position="76"/>
    </location>
</feature>
<name>A0A068SXJ3_NEOGA</name>
<dbReference type="AlphaFoldDB" id="A0A068SXJ3"/>
<keyword evidence="2" id="KW-0614">Plasmid</keyword>
<proteinExistence type="predicted"/>
<gene>
    <name evidence="2" type="ORF">RG540_PA02840</name>
</gene>
<sequence>MTGFLVMPCTTSPTVSTEYSKSHDELLDQNIPGRSLAAAPQQMGHLLSNISTVQTKTHAGASTSDHRLDDHRKADPDRCFDSGRDIVDQFISRGEQSGILEHSPLAPLVASS</sequence>
<keyword evidence="3" id="KW-1185">Reference proteome</keyword>
<evidence type="ECO:0000256" key="1">
    <source>
        <dbReference type="SAM" id="MobiDB-lite"/>
    </source>
</evidence>
<geneLocation type="plasmid" evidence="3">
    <name>II</name>
</geneLocation>
<organism evidence="2 3">
    <name type="scientific">Neorhizobium galegae bv. orientalis str. HAMBI 540</name>
    <dbReference type="NCBI Taxonomy" id="1028800"/>
    <lineage>
        <taxon>Bacteria</taxon>
        <taxon>Pseudomonadati</taxon>
        <taxon>Pseudomonadota</taxon>
        <taxon>Alphaproteobacteria</taxon>
        <taxon>Hyphomicrobiales</taxon>
        <taxon>Rhizobiaceae</taxon>
        <taxon>Rhizobium/Agrobacterium group</taxon>
        <taxon>Neorhizobium</taxon>
    </lineage>
</organism>